<keyword evidence="2" id="KW-0472">Membrane</keyword>
<evidence type="ECO:0000313" key="3">
    <source>
        <dbReference type="EMBL" id="RVW75247.1"/>
    </source>
</evidence>
<dbReference type="InterPro" id="IPR004158">
    <property type="entry name" value="DUF247_pln"/>
</dbReference>
<evidence type="ECO:0000313" key="4">
    <source>
        <dbReference type="Proteomes" id="UP000288805"/>
    </source>
</evidence>
<evidence type="ECO:0000256" key="2">
    <source>
        <dbReference type="SAM" id="Phobius"/>
    </source>
</evidence>
<proteinExistence type="predicted"/>
<reference evidence="3 4" key="1">
    <citation type="journal article" date="2018" name="PLoS Genet.">
        <title>Population sequencing reveals clonal diversity and ancestral inbreeding in the grapevine cultivar Chardonnay.</title>
        <authorList>
            <person name="Roach M.J."/>
            <person name="Johnson D.L."/>
            <person name="Bohlmann J."/>
            <person name="van Vuuren H.J."/>
            <person name="Jones S.J."/>
            <person name="Pretorius I.S."/>
            <person name="Schmidt S.A."/>
            <person name="Borneman A.R."/>
        </authorList>
    </citation>
    <scope>NUCLEOTIDE SEQUENCE [LARGE SCALE GENOMIC DNA]</scope>
    <source>
        <strain evidence="4">cv. Chardonnay</strain>
        <tissue evidence="3">Leaf</tissue>
    </source>
</reference>
<dbReference type="Pfam" id="PF03140">
    <property type="entry name" value="DUF247"/>
    <property type="match status" value="1"/>
</dbReference>
<dbReference type="PANTHER" id="PTHR31549">
    <property type="entry name" value="PROTEIN, PUTATIVE (DUF247)-RELATED-RELATED"/>
    <property type="match status" value="1"/>
</dbReference>
<protein>
    <submittedName>
        <fullName evidence="3">Uncharacterized protein</fullName>
    </submittedName>
</protein>
<organism evidence="3 4">
    <name type="scientific">Vitis vinifera</name>
    <name type="common">Grape</name>
    <dbReference type="NCBI Taxonomy" id="29760"/>
    <lineage>
        <taxon>Eukaryota</taxon>
        <taxon>Viridiplantae</taxon>
        <taxon>Streptophyta</taxon>
        <taxon>Embryophyta</taxon>
        <taxon>Tracheophyta</taxon>
        <taxon>Spermatophyta</taxon>
        <taxon>Magnoliopsida</taxon>
        <taxon>eudicotyledons</taxon>
        <taxon>Gunneridae</taxon>
        <taxon>Pentapetalae</taxon>
        <taxon>rosids</taxon>
        <taxon>Vitales</taxon>
        <taxon>Vitaceae</taxon>
        <taxon>Viteae</taxon>
        <taxon>Vitis</taxon>
    </lineage>
</organism>
<gene>
    <name evidence="3" type="ORF">CK203_047137</name>
</gene>
<name>A0A438GSS0_VITVI</name>
<evidence type="ECO:0000256" key="1">
    <source>
        <dbReference type="SAM" id="MobiDB-lite"/>
    </source>
</evidence>
<dbReference type="EMBL" id="QGNW01000353">
    <property type="protein sequence ID" value="RVW75247.1"/>
    <property type="molecule type" value="Genomic_DNA"/>
</dbReference>
<keyword evidence="2" id="KW-1133">Transmembrane helix</keyword>
<feature type="region of interest" description="Disordered" evidence="1">
    <location>
        <begin position="313"/>
        <end position="350"/>
    </location>
</feature>
<feature type="transmembrane region" description="Helical" evidence="2">
    <location>
        <begin position="833"/>
        <end position="854"/>
    </location>
</feature>
<feature type="compositionally biased region" description="Basic and acidic residues" evidence="1">
    <location>
        <begin position="329"/>
        <end position="341"/>
    </location>
</feature>
<sequence>MDQISGASSGQVLTHPNLTPGVAIDRIDDMDQISGASSGQVLTHPTLTPGVAIDRIDDMDQISGASSGEVLTHPTLTPGVAIDRIDNMDQISGASSGQVLTHPTLTPGVAIDRIDDMDQISGASSGQVLTHPTLTPGVAIDRIDDMDQISGASNGQVLTHPTLTPGVAIDRIDEMDQISGASNGQVLTHPTLTPGVAIDRIDDMDQISGASSGQVLTHPTLTPGVAIDRIDDMDQISGASNGQVLTHPTLTPGVAIDRIDDMDQISSTSSIASIRASSGEGLLNPADGSKRTRTLADLKSDIDNLRDYQSIRPVDCPKVPKSLLPSDAKGSEPSDDHRNEPKVMSLGPYHHGNPKLVRGERIKLKLAERVFELLRRSKVVRPGEAVVDQLYSTISGKVDELRKCYDWESMENYSNEEFSVMMMVDGCALLWYMFYACYEGEHYPENFRIRYQDVSHLHRDALLLENQLPYQLLLDLRNMLPGYDRSGWMALCLDFFGMFEEEAKAEACSFPQKMREFCSSPFPTIGQVINCCIPQIIKRRRRPNPDVESETNPDVESQTNPDVESQTNPDVESQTNPDVESQTDPDVESQTNPDVESQTNPDEESQTDPDEESQTDPDEESQTIPDVESETKPKQPQPCHLLDLYLRHCLGPPRRYNLKDIGGMGRLGDVKEQVMASFRNVKELMSAGIRIKPSPTRYLRDISFTSNVITGCLRLPIITIDNSTKDMFFNLIAWEWSFNRGHDFISYLRFLDSLIDHADDVKELQSAGVLQNNLGTHEEVAEFFNTVSAKFEPNFHAYRDVRVKIRKHLKSHRNSKLKRWMTQCLDTYFGSPWTIIAWVGAALALFFTAVQTYFSAFSH</sequence>
<keyword evidence="2" id="KW-0812">Transmembrane</keyword>
<feature type="compositionally biased region" description="Acidic residues" evidence="1">
    <location>
        <begin position="601"/>
        <end position="621"/>
    </location>
</feature>
<comment type="caution">
    <text evidence="3">The sequence shown here is derived from an EMBL/GenBank/DDBJ whole genome shotgun (WGS) entry which is preliminary data.</text>
</comment>
<dbReference type="Proteomes" id="UP000288805">
    <property type="component" value="Unassembled WGS sequence"/>
</dbReference>
<accession>A0A438GSS0</accession>
<feature type="region of interest" description="Disordered" evidence="1">
    <location>
        <begin position="541"/>
        <end position="638"/>
    </location>
</feature>
<dbReference type="PANTHER" id="PTHR31549:SF191">
    <property type="entry name" value="DUF247 DOMAIN PROTEIN"/>
    <property type="match status" value="1"/>
</dbReference>
<feature type="compositionally biased region" description="Polar residues" evidence="1">
    <location>
        <begin position="554"/>
        <end position="580"/>
    </location>
</feature>
<feature type="compositionally biased region" description="Polar residues" evidence="1">
    <location>
        <begin position="588"/>
        <end position="600"/>
    </location>
</feature>
<dbReference type="AlphaFoldDB" id="A0A438GSS0"/>